<dbReference type="InterPro" id="IPR027417">
    <property type="entry name" value="P-loop_NTPase"/>
</dbReference>
<comment type="similarity">
    <text evidence="1">Belongs to the ABC transporter superfamily.</text>
</comment>
<dbReference type="GO" id="GO:0016887">
    <property type="term" value="F:ATP hydrolysis activity"/>
    <property type="evidence" value="ECO:0007669"/>
    <property type="project" value="InterPro"/>
</dbReference>
<dbReference type="CDD" id="cd03293">
    <property type="entry name" value="ABC_NrtD_SsuB_transporters"/>
    <property type="match status" value="1"/>
</dbReference>
<reference evidence="7" key="1">
    <citation type="submission" date="2022-03" db="EMBL/GenBank/DDBJ databases">
        <authorList>
            <person name="Woo C.Y."/>
        </authorList>
    </citation>
    <scope>NUCLEOTIDE SEQUENCE</scope>
    <source>
        <strain evidence="7">CYS-02</strain>
    </source>
</reference>
<accession>A0A9X2ALF3</accession>
<proteinExistence type="inferred from homology"/>
<keyword evidence="8" id="KW-1185">Reference proteome</keyword>
<evidence type="ECO:0000259" key="6">
    <source>
        <dbReference type="PROSITE" id="PS50893"/>
    </source>
</evidence>
<dbReference type="AlphaFoldDB" id="A0A9X2ALF3"/>
<keyword evidence="3" id="KW-1003">Cell membrane</keyword>
<keyword evidence="3" id="KW-0472">Membrane</keyword>
<dbReference type="PROSITE" id="PS00211">
    <property type="entry name" value="ABC_TRANSPORTER_1"/>
    <property type="match status" value="1"/>
</dbReference>
<dbReference type="PANTHER" id="PTHR42788">
    <property type="entry name" value="TAURINE IMPORT ATP-BINDING PROTEIN-RELATED"/>
    <property type="match status" value="1"/>
</dbReference>
<keyword evidence="5 7" id="KW-0067">ATP-binding</keyword>
<evidence type="ECO:0000256" key="2">
    <source>
        <dbReference type="ARBA" id="ARBA00022448"/>
    </source>
</evidence>
<dbReference type="InterPro" id="IPR003439">
    <property type="entry name" value="ABC_transporter-like_ATP-bd"/>
</dbReference>
<protein>
    <submittedName>
        <fullName evidence="7">ABC transporter ATP-binding protein</fullName>
    </submittedName>
</protein>
<evidence type="ECO:0000313" key="8">
    <source>
        <dbReference type="Proteomes" id="UP001139447"/>
    </source>
</evidence>
<dbReference type="PROSITE" id="PS50893">
    <property type="entry name" value="ABC_TRANSPORTER_2"/>
    <property type="match status" value="1"/>
</dbReference>
<dbReference type="SMART" id="SM00382">
    <property type="entry name" value="AAA"/>
    <property type="match status" value="1"/>
</dbReference>
<dbReference type="EMBL" id="JALGBI010000001">
    <property type="protein sequence ID" value="MCJ0761600.1"/>
    <property type="molecule type" value="Genomic_DNA"/>
</dbReference>
<dbReference type="GO" id="GO:0005524">
    <property type="term" value="F:ATP binding"/>
    <property type="evidence" value="ECO:0007669"/>
    <property type="project" value="UniProtKB-KW"/>
</dbReference>
<sequence length="279" mass="30683">MTAALARDTRTAPQHLALVQESPDKPLIAFDDVALDFGRRRVINRLSFTMRRGEFVCVIGPSGCGKTTLLRLLTGLVHPTAGQVRRNGLPVTGPAQDVAIVFQDYAKALLPWRTVTGNVSLALEAARVPKVERADRIQALLSKVGLAAHTDKYPGQLSGGMQQRLQIARCLAQEPAVLLMDEPFGALDAMTRQTLQDEMLQLVEAAGTTVLFITHDLEEAIYLGDTVLALRTNPGEQSSLAQTFPVHLDRPRNQLATREAPEFLRLRRSAFDYIKETHA</sequence>
<keyword evidence="2" id="KW-0813">Transport</keyword>
<dbReference type="PANTHER" id="PTHR42788:SF13">
    <property type="entry name" value="ALIPHATIC SULFONATES IMPORT ATP-BINDING PROTEIN SSUB"/>
    <property type="match status" value="1"/>
</dbReference>
<dbReference type="SUPFAM" id="SSF52540">
    <property type="entry name" value="P-loop containing nucleoside triphosphate hydrolases"/>
    <property type="match status" value="1"/>
</dbReference>
<dbReference type="Gene3D" id="3.40.50.300">
    <property type="entry name" value="P-loop containing nucleotide triphosphate hydrolases"/>
    <property type="match status" value="1"/>
</dbReference>
<dbReference type="InterPro" id="IPR003593">
    <property type="entry name" value="AAA+_ATPase"/>
</dbReference>
<dbReference type="InterPro" id="IPR050166">
    <property type="entry name" value="ABC_transporter_ATP-bind"/>
</dbReference>
<evidence type="ECO:0000256" key="4">
    <source>
        <dbReference type="ARBA" id="ARBA00022741"/>
    </source>
</evidence>
<evidence type="ECO:0000256" key="5">
    <source>
        <dbReference type="ARBA" id="ARBA00022840"/>
    </source>
</evidence>
<evidence type="ECO:0000256" key="1">
    <source>
        <dbReference type="ARBA" id="ARBA00005417"/>
    </source>
</evidence>
<comment type="caution">
    <text evidence="7">The sequence shown here is derived from an EMBL/GenBank/DDBJ whole genome shotgun (WGS) entry which is preliminary data.</text>
</comment>
<dbReference type="InterPro" id="IPR017871">
    <property type="entry name" value="ABC_transporter-like_CS"/>
</dbReference>
<dbReference type="RefSeq" id="WP_243302663.1">
    <property type="nucleotide sequence ID" value="NZ_JALGBI010000001.1"/>
</dbReference>
<dbReference type="Proteomes" id="UP001139447">
    <property type="component" value="Unassembled WGS sequence"/>
</dbReference>
<evidence type="ECO:0000256" key="3">
    <source>
        <dbReference type="ARBA" id="ARBA00022475"/>
    </source>
</evidence>
<evidence type="ECO:0000313" key="7">
    <source>
        <dbReference type="EMBL" id="MCJ0761600.1"/>
    </source>
</evidence>
<keyword evidence="4" id="KW-0547">Nucleotide-binding</keyword>
<organism evidence="7 8">
    <name type="scientific">Variovorax terrae</name>
    <dbReference type="NCBI Taxonomy" id="2923278"/>
    <lineage>
        <taxon>Bacteria</taxon>
        <taxon>Pseudomonadati</taxon>
        <taxon>Pseudomonadota</taxon>
        <taxon>Betaproteobacteria</taxon>
        <taxon>Burkholderiales</taxon>
        <taxon>Comamonadaceae</taxon>
        <taxon>Variovorax</taxon>
    </lineage>
</organism>
<name>A0A9X2ALF3_9BURK</name>
<feature type="domain" description="ABC transporter" evidence="6">
    <location>
        <begin position="28"/>
        <end position="257"/>
    </location>
</feature>
<dbReference type="Pfam" id="PF00005">
    <property type="entry name" value="ABC_tran"/>
    <property type="match status" value="1"/>
</dbReference>
<gene>
    <name evidence="7" type="ORF">MMF98_00070</name>
</gene>